<sequence length="127" mass="13904">MPRDASPHELSSSERTALWVQAQAEQSYEQPRPPSTRASIQTSSSYRTTSSSEESYLKSPVAVPVVSPYGVPPASMSQTQRPRYDSRSRRASMPFPQSPPGSGYPVPLVVATPRRAEPEDKVSSDKP</sequence>
<feature type="region of interest" description="Disordered" evidence="1">
    <location>
        <begin position="22"/>
        <end position="127"/>
    </location>
</feature>
<gene>
    <name evidence="2" type="ORF">TRAPUB_9045</name>
</gene>
<accession>A0A1M2W3G8</accession>
<name>A0A1M2W3G8_TRAPU</name>
<proteinExistence type="predicted"/>
<protein>
    <submittedName>
        <fullName evidence="2">Uncharacterized protein</fullName>
    </submittedName>
</protein>
<comment type="caution">
    <text evidence="2">The sequence shown here is derived from an EMBL/GenBank/DDBJ whole genome shotgun (WGS) entry which is preliminary data.</text>
</comment>
<feature type="compositionally biased region" description="Low complexity" evidence="1">
    <location>
        <begin position="42"/>
        <end position="54"/>
    </location>
</feature>
<evidence type="ECO:0000313" key="3">
    <source>
        <dbReference type="Proteomes" id="UP000184267"/>
    </source>
</evidence>
<dbReference type="EMBL" id="MNAD01000289">
    <property type="protein sequence ID" value="OJT14404.1"/>
    <property type="molecule type" value="Genomic_DNA"/>
</dbReference>
<dbReference type="AlphaFoldDB" id="A0A1M2W3G8"/>
<feature type="compositionally biased region" description="Basic and acidic residues" evidence="1">
    <location>
        <begin position="114"/>
        <end position="127"/>
    </location>
</feature>
<organism evidence="2 3">
    <name type="scientific">Trametes pubescens</name>
    <name type="common">White-rot fungus</name>
    <dbReference type="NCBI Taxonomy" id="154538"/>
    <lineage>
        <taxon>Eukaryota</taxon>
        <taxon>Fungi</taxon>
        <taxon>Dikarya</taxon>
        <taxon>Basidiomycota</taxon>
        <taxon>Agaricomycotina</taxon>
        <taxon>Agaricomycetes</taxon>
        <taxon>Polyporales</taxon>
        <taxon>Polyporaceae</taxon>
        <taxon>Trametes</taxon>
    </lineage>
</organism>
<evidence type="ECO:0000256" key="1">
    <source>
        <dbReference type="SAM" id="MobiDB-lite"/>
    </source>
</evidence>
<dbReference type="OrthoDB" id="2755270at2759"/>
<dbReference type="Proteomes" id="UP000184267">
    <property type="component" value="Unassembled WGS sequence"/>
</dbReference>
<keyword evidence="3" id="KW-1185">Reference proteome</keyword>
<dbReference type="OMA" id="EGRTVEW"/>
<evidence type="ECO:0000313" key="2">
    <source>
        <dbReference type="EMBL" id="OJT14404.1"/>
    </source>
</evidence>
<reference evidence="2 3" key="1">
    <citation type="submission" date="2016-10" db="EMBL/GenBank/DDBJ databases">
        <title>Genome sequence of the basidiomycete white-rot fungus Trametes pubescens.</title>
        <authorList>
            <person name="Makela M.R."/>
            <person name="Granchi Z."/>
            <person name="Peng M."/>
            <person name="De Vries R.P."/>
            <person name="Grigoriev I."/>
            <person name="Riley R."/>
            <person name="Hilden K."/>
        </authorList>
    </citation>
    <scope>NUCLEOTIDE SEQUENCE [LARGE SCALE GENOMIC DNA]</scope>
    <source>
        <strain evidence="2 3">FBCC735</strain>
    </source>
</reference>